<feature type="transmembrane region" description="Helical" evidence="1">
    <location>
        <begin position="982"/>
        <end position="1002"/>
    </location>
</feature>
<dbReference type="Pfam" id="PF00059">
    <property type="entry name" value="Lectin_C"/>
    <property type="match status" value="6"/>
</dbReference>
<evidence type="ECO:0000259" key="3">
    <source>
        <dbReference type="PROSITE" id="PS50041"/>
    </source>
</evidence>
<keyword evidence="2" id="KW-0732">Signal</keyword>
<evidence type="ECO:0000256" key="1">
    <source>
        <dbReference type="SAM" id="Phobius"/>
    </source>
</evidence>
<dbReference type="SUPFAM" id="SSF56436">
    <property type="entry name" value="C-type lectin-like"/>
    <property type="match status" value="6"/>
</dbReference>
<feature type="signal peptide" evidence="2">
    <location>
        <begin position="1"/>
        <end position="27"/>
    </location>
</feature>
<dbReference type="AlphaFoldDB" id="A0A7M6DLH2"/>
<reference evidence="4" key="1">
    <citation type="submission" date="2021-01" db="UniProtKB">
        <authorList>
            <consortium name="EnsemblMetazoa"/>
        </authorList>
    </citation>
    <scope>IDENTIFICATION</scope>
</reference>
<keyword evidence="1" id="KW-1133">Transmembrane helix</keyword>
<feature type="domain" description="C-type lectin" evidence="3">
    <location>
        <begin position="41"/>
        <end position="158"/>
    </location>
</feature>
<dbReference type="OrthoDB" id="6356110at2759"/>
<dbReference type="CDD" id="cd00037">
    <property type="entry name" value="CLECT"/>
    <property type="match status" value="6"/>
</dbReference>
<proteinExistence type="predicted"/>
<evidence type="ECO:0000313" key="4">
    <source>
        <dbReference type="EnsemblMetazoa" id="CLYHEMP014976.2"/>
    </source>
</evidence>
<dbReference type="InterPro" id="IPR016187">
    <property type="entry name" value="CTDL_fold"/>
</dbReference>
<sequence>MGFNPRFVFLVCLSWHVLLLQADTTAAQPTQTQPTPSLVKWGSSEYYFSDVKVNWFEAERLCIARGGTLATILSQEEDNFMLDQLTKRKPSNERTISYWLDGVKRNMKYVWNDGSEMIYKNLGGGRADESSYTEGCVSVMYGPGFLVPEPYSWLKVSCTNDGYPIQYVCKGKNLNDSPSITTAATTTPTPKPLQSLVTWGSNEYYFSDVKVNWFEAERLCIARGGTLATILSQEEDNFMLDQLTKRKPSNERTISYWLDGVKRNMKYVWNDGSEMIYKNLGGGRADESSYTEGCVLVMYGPGFLVPEPYSWLKVSCTNDGYPIQYVCKGKNLNDSPSITTAATTTPTPKPLQSLVTWGSNEYYFSDVKVNWFEAERLCIARGGTLATILSQEEDNFMLDQLTKRKPSNERTISYGLDGVKRNMKYVWNDGSEMIYKNLGGGRADESSYTEGCVLVMYGPGFLVPEPYSWLKVSCTNDGYPIQYVCKGKNLNDSPSITTAATTTPTPKPLQSLVAWGSNEYYFSDVKVNWFEAERLCIARGGTLATILSQEEDNFMLDQLTKRKPSNERTISYWLDGVKRNMKYVWNDGSEMIYKNLGGGRADESSYTEGCVLVMYGPGFLVPEPYSWLKVSCTNDGYPIQYVCKGKNLNDSPSITTAATTTPTPKPLQSLVTWGSNEYYFSDVKVNWFEAERLCIARGGTLATILSQEEDNFMLDQLTKRKPSNERTISYWLDGVKRNMKYVWNDGSEMIYKNLGGGRADESSYTEGCVLVMYGPGFLVPEPYSWLKVSCTNDGYPIQYVCKGKNLNDSPTITTTTTVAPTTPSESLPSLVTWGAMQYFFSDEKLNWSESQQKCTDLGGTLATIFSQDEDDFIRGQLRDRKSPSDRSINYWLDGVKKDMKYVWNDGLEMIYTNLRSGRTNENSFKEGCVSVGYSPTGTIPVYSWWTNDCADKRFPYQYICKGEDLEKPSKSAVLKFLESTTGIAVIAAVVLIILLIIILVIAKKRGCCRSLCSCCNKNTNGIESGIDNMAMK</sequence>
<keyword evidence="1" id="KW-0812">Transmembrane</keyword>
<dbReference type="InterPro" id="IPR001304">
    <property type="entry name" value="C-type_lectin-like"/>
</dbReference>
<feature type="domain" description="C-type lectin" evidence="3">
    <location>
        <begin position="673"/>
        <end position="790"/>
    </location>
</feature>
<dbReference type="EnsemblMetazoa" id="CLYHEMT014976.2">
    <property type="protein sequence ID" value="CLYHEMP014976.2"/>
    <property type="gene ID" value="CLYHEMG014976"/>
</dbReference>
<evidence type="ECO:0000313" key="5">
    <source>
        <dbReference type="Proteomes" id="UP000594262"/>
    </source>
</evidence>
<keyword evidence="5" id="KW-1185">Reference proteome</keyword>
<accession>A0A7M6DLH2</accession>
<name>A0A7M6DLH2_9CNID</name>
<dbReference type="PROSITE" id="PS50041">
    <property type="entry name" value="C_TYPE_LECTIN_2"/>
    <property type="match status" value="6"/>
</dbReference>
<feature type="domain" description="C-type lectin" evidence="3">
    <location>
        <begin position="515"/>
        <end position="632"/>
    </location>
</feature>
<feature type="chain" id="PRO_5029810137" description="C-type lectin domain-containing protein" evidence="2">
    <location>
        <begin position="28"/>
        <end position="1032"/>
    </location>
</feature>
<dbReference type="InterPro" id="IPR016186">
    <property type="entry name" value="C-type_lectin-like/link_sf"/>
</dbReference>
<keyword evidence="1" id="KW-0472">Membrane</keyword>
<dbReference type="PANTHER" id="PTHR22803">
    <property type="entry name" value="MANNOSE, PHOSPHOLIPASE, LECTIN RECEPTOR RELATED"/>
    <property type="match status" value="1"/>
</dbReference>
<feature type="domain" description="C-type lectin" evidence="3">
    <location>
        <begin position="833"/>
        <end position="953"/>
    </location>
</feature>
<dbReference type="InterPro" id="IPR050111">
    <property type="entry name" value="C-type_lectin/snaclec_domain"/>
</dbReference>
<dbReference type="Gene3D" id="3.10.100.10">
    <property type="entry name" value="Mannose-Binding Protein A, subunit A"/>
    <property type="match status" value="6"/>
</dbReference>
<dbReference type="Proteomes" id="UP000594262">
    <property type="component" value="Unplaced"/>
</dbReference>
<feature type="domain" description="C-type lectin" evidence="3">
    <location>
        <begin position="199"/>
        <end position="316"/>
    </location>
</feature>
<protein>
    <recommendedName>
        <fullName evidence="3">C-type lectin domain-containing protein</fullName>
    </recommendedName>
</protein>
<organism evidence="4 5">
    <name type="scientific">Clytia hemisphaerica</name>
    <dbReference type="NCBI Taxonomy" id="252671"/>
    <lineage>
        <taxon>Eukaryota</taxon>
        <taxon>Metazoa</taxon>
        <taxon>Cnidaria</taxon>
        <taxon>Hydrozoa</taxon>
        <taxon>Hydroidolina</taxon>
        <taxon>Leptothecata</taxon>
        <taxon>Obeliida</taxon>
        <taxon>Clytiidae</taxon>
        <taxon>Clytia</taxon>
    </lineage>
</organism>
<evidence type="ECO:0000256" key="2">
    <source>
        <dbReference type="SAM" id="SignalP"/>
    </source>
</evidence>
<dbReference type="SMART" id="SM00034">
    <property type="entry name" value="CLECT"/>
    <property type="match status" value="6"/>
</dbReference>
<feature type="domain" description="C-type lectin" evidence="3">
    <location>
        <begin position="357"/>
        <end position="474"/>
    </location>
</feature>